<evidence type="ECO:0000259" key="1">
    <source>
        <dbReference type="Pfam" id="PF00535"/>
    </source>
</evidence>
<evidence type="ECO:0000313" key="2">
    <source>
        <dbReference type="EMBL" id="QYX71638.1"/>
    </source>
</evidence>
<reference evidence="2 3" key="1">
    <citation type="submission" date="2021-08" db="EMBL/GenBank/DDBJ databases">
        <title>Shewanella putrefaciens YZ-J, complete genome.</title>
        <authorList>
            <person name="Yi Z."/>
        </authorList>
    </citation>
    <scope>NUCLEOTIDE SEQUENCE [LARGE SCALE GENOMIC DNA]</scope>
    <source>
        <strain evidence="2 3">YZ-J</strain>
    </source>
</reference>
<dbReference type="EMBL" id="CP080635">
    <property type="protein sequence ID" value="QYX71638.1"/>
    <property type="molecule type" value="Genomic_DNA"/>
</dbReference>
<gene>
    <name evidence="2" type="ORF">K3G22_12720</name>
</gene>
<dbReference type="GO" id="GO:0016757">
    <property type="term" value="F:glycosyltransferase activity"/>
    <property type="evidence" value="ECO:0007669"/>
    <property type="project" value="UniProtKB-KW"/>
</dbReference>
<dbReference type="InterPro" id="IPR029044">
    <property type="entry name" value="Nucleotide-diphossugar_trans"/>
</dbReference>
<accession>A0ABX8X871</accession>
<proteinExistence type="predicted"/>
<evidence type="ECO:0000313" key="3">
    <source>
        <dbReference type="Proteomes" id="UP000827084"/>
    </source>
</evidence>
<keyword evidence="3" id="KW-1185">Reference proteome</keyword>
<feature type="domain" description="Glycosyltransferase 2-like" evidence="1">
    <location>
        <begin position="11"/>
        <end position="192"/>
    </location>
</feature>
<dbReference type="Gene3D" id="3.90.550.10">
    <property type="entry name" value="Spore Coat Polysaccharide Biosynthesis Protein SpsA, Chain A"/>
    <property type="match status" value="1"/>
</dbReference>
<dbReference type="Pfam" id="PF00535">
    <property type="entry name" value="Glycos_transf_2"/>
    <property type="match status" value="1"/>
</dbReference>
<dbReference type="Proteomes" id="UP000827084">
    <property type="component" value="Chromosome"/>
</dbReference>
<keyword evidence="2" id="KW-0808">Transferase</keyword>
<dbReference type="InterPro" id="IPR001173">
    <property type="entry name" value="Glyco_trans_2-like"/>
</dbReference>
<dbReference type="EC" id="2.4.-.-" evidence="2"/>
<name>A0ABX8X871_SHEPU</name>
<dbReference type="RefSeq" id="WP_128090285.1">
    <property type="nucleotide sequence ID" value="NZ_CP028435.1"/>
</dbReference>
<organism evidence="2 3">
    <name type="scientific">Shewanella putrefaciens</name>
    <name type="common">Pseudomonas putrefaciens</name>
    <dbReference type="NCBI Taxonomy" id="24"/>
    <lineage>
        <taxon>Bacteria</taxon>
        <taxon>Pseudomonadati</taxon>
        <taxon>Pseudomonadota</taxon>
        <taxon>Gammaproteobacteria</taxon>
        <taxon>Alteromonadales</taxon>
        <taxon>Shewanellaceae</taxon>
        <taxon>Shewanella</taxon>
    </lineage>
</organism>
<sequence>MSEKYKKNIITVAVITYHSAATVLETLDSIVTQTYGPENIELIISDDGSKDMTVEVIELWLVQNQNKFYRVKFFANEKNCGVSKNCNVAWKTATSEWIKTIAGDDILLPNCIDDNIKYINSHTDDTPAIIFSYMKLFTNNNSNNLVLLGEMPAKDELVFFDYNTSKQIKYLQSTNISGAPSAFINRSILDKVGYADERFPLIEDYPLWFSTVKAGHRIGFVAKQTVLYRIGESSSRTKLRLVNEKYIKQLLLIDEKLIFPTLNSTQIFLKFRKRLWIKLVLLLSLISGNKNSPTSRFFLILIYFIKPKYMYQKFARFFNRVVKS</sequence>
<dbReference type="PANTHER" id="PTHR22916:SF3">
    <property type="entry name" value="UDP-GLCNAC:BETAGAL BETA-1,3-N-ACETYLGLUCOSAMINYLTRANSFERASE-LIKE PROTEIN 1"/>
    <property type="match status" value="1"/>
</dbReference>
<protein>
    <submittedName>
        <fullName evidence="2">Glycosyltransferase</fullName>
        <ecNumber evidence="2">2.4.-.-</ecNumber>
    </submittedName>
</protein>
<keyword evidence="2" id="KW-0328">Glycosyltransferase</keyword>
<dbReference type="PANTHER" id="PTHR22916">
    <property type="entry name" value="GLYCOSYLTRANSFERASE"/>
    <property type="match status" value="1"/>
</dbReference>
<dbReference type="SUPFAM" id="SSF53448">
    <property type="entry name" value="Nucleotide-diphospho-sugar transferases"/>
    <property type="match status" value="1"/>
</dbReference>